<gene>
    <name evidence="2" type="ORF">EDM59_24760</name>
</gene>
<dbReference type="Pfam" id="PF02900">
    <property type="entry name" value="LigB"/>
    <property type="match status" value="1"/>
</dbReference>
<dbReference type="Gene3D" id="3.40.830.10">
    <property type="entry name" value="LigB-like"/>
    <property type="match status" value="1"/>
</dbReference>
<organism evidence="2 3">
    <name type="scientific">Brevibacillus nitrificans</name>
    <dbReference type="NCBI Taxonomy" id="651560"/>
    <lineage>
        <taxon>Bacteria</taxon>
        <taxon>Bacillati</taxon>
        <taxon>Bacillota</taxon>
        <taxon>Bacilli</taxon>
        <taxon>Bacillales</taxon>
        <taxon>Paenibacillaceae</taxon>
        <taxon>Brevibacillus</taxon>
    </lineage>
</organism>
<evidence type="ECO:0000259" key="1">
    <source>
        <dbReference type="Pfam" id="PF02900"/>
    </source>
</evidence>
<evidence type="ECO:0000313" key="3">
    <source>
        <dbReference type="Proteomes" id="UP000269573"/>
    </source>
</evidence>
<dbReference type="Proteomes" id="UP000269573">
    <property type="component" value="Unassembled WGS sequence"/>
</dbReference>
<dbReference type="EMBL" id="RHHU01000017">
    <property type="protein sequence ID" value="RNB80542.1"/>
    <property type="molecule type" value="Genomic_DNA"/>
</dbReference>
<feature type="domain" description="Extradiol ring-cleavage dioxygenase class III enzyme subunit B" evidence="1">
    <location>
        <begin position="77"/>
        <end position="299"/>
    </location>
</feature>
<dbReference type="InterPro" id="IPR004183">
    <property type="entry name" value="Xdiol_dOase_suB"/>
</dbReference>
<reference evidence="2 3" key="1">
    <citation type="submission" date="2018-10" db="EMBL/GenBank/DDBJ databases">
        <title>Phylogenomics of Brevibacillus.</title>
        <authorList>
            <person name="Dunlap C."/>
        </authorList>
    </citation>
    <scope>NUCLEOTIDE SEQUENCE [LARGE SCALE GENOMIC DNA]</scope>
    <source>
        <strain evidence="2 3">JCM 15774</strain>
    </source>
</reference>
<proteinExistence type="predicted"/>
<dbReference type="AlphaFoldDB" id="A0A3M8CXH0"/>
<dbReference type="SUPFAM" id="SSF53213">
    <property type="entry name" value="LigB-like"/>
    <property type="match status" value="1"/>
</dbReference>
<dbReference type="GO" id="GO:0008198">
    <property type="term" value="F:ferrous iron binding"/>
    <property type="evidence" value="ECO:0007669"/>
    <property type="project" value="InterPro"/>
</dbReference>
<dbReference type="GO" id="GO:0016702">
    <property type="term" value="F:oxidoreductase activity, acting on single donors with incorporation of molecular oxygen, incorporation of two atoms of oxygen"/>
    <property type="evidence" value="ECO:0007669"/>
    <property type="project" value="UniProtKB-ARBA"/>
</dbReference>
<accession>A0A3M8CXH0</accession>
<keyword evidence="3" id="KW-1185">Reference proteome</keyword>
<dbReference type="RefSeq" id="WP_122926053.1">
    <property type="nucleotide sequence ID" value="NZ_RHHU01000017.1"/>
</dbReference>
<keyword evidence="2" id="KW-0560">Oxidoreductase</keyword>
<protein>
    <submittedName>
        <fullName evidence="2">Protocatechuate 3,4-dioxygenase</fullName>
    </submittedName>
</protein>
<comment type="caution">
    <text evidence="2">The sequence shown here is derived from an EMBL/GenBank/DDBJ whole genome shotgun (WGS) entry which is preliminary data.</text>
</comment>
<sequence>MANIVLGVATSHSPQLSTPTDQWHLHVDRDQMKKDLHFRGNVYSYQELHDLRKAEGLEKEVSEEKWQERYDQWEVRMAEVQKKLLEASPDILVVIGDDQRELFLDDGMPTFSVFWGEQVQVIPHEGLHPSLEAARWSNFGEQVETYQTEPALGKHIVEQMMRDGFDVAQLTRQAEGRGIGHSFIFTKHRLMKEDLNIPMVPIMINTYFPPNQPTTSRCYSFGKALGKAIRSWDSDKRVAIVASGGLSHFVVDESLDRLALEGLQKQDEALLASIPENQMTSGTSEIKNWVAAAGALEDKQMTLLDYIPAYRTEAGTGCGMAFAWWE</sequence>
<name>A0A3M8CXH0_9BACL</name>
<keyword evidence="2" id="KW-0223">Dioxygenase</keyword>
<evidence type="ECO:0000313" key="2">
    <source>
        <dbReference type="EMBL" id="RNB80542.1"/>
    </source>
</evidence>